<dbReference type="SUPFAM" id="SSF50800">
    <property type="entry name" value="PK beta-barrel domain-like"/>
    <property type="match status" value="1"/>
</dbReference>
<organism evidence="2 3">
    <name type="scientific">Rubripirellula amarantea</name>
    <dbReference type="NCBI Taxonomy" id="2527999"/>
    <lineage>
        <taxon>Bacteria</taxon>
        <taxon>Pseudomonadati</taxon>
        <taxon>Planctomycetota</taxon>
        <taxon>Planctomycetia</taxon>
        <taxon>Pirellulales</taxon>
        <taxon>Pirellulaceae</taxon>
        <taxon>Rubripirellula</taxon>
    </lineage>
</organism>
<sequence>MKLTKIIVSPGHDYWVGKGELTLQHGTQSPNEVVCEAGKGLVGDRYYHGRSNRKGQVTFIDEAVINAIRQRFDLAELDDSLFRRNLIVSGADLSTFLGKRFELQGVEFEGSQECRPCDWMDRMIAPGVKEFLQENFRGGLRAKVITSGRLVANS</sequence>
<dbReference type="Pfam" id="PF03473">
    <property type="entry name" value="MOSC"/>
    <property type="match status" value="1"/>
</dbReference>
<evidence type="ECO:0000313" key="3">
    <source>
        <dbReference type="Proteomes" id="UP000316598"/>
    </source>
</evidence>
<dbReference type="RefSeq" id="WP_146517615.1">
    <property type="nucleotide sequence ID" value="NZ_SJPI01000005.1"/>
</dbReference>
<dbReference type="EMBL" id="SJPI01000005">
    <property type="protein sequence ID" value="TWT47927.1"/>
    <property type="molecule type" value="Genomic_DNA"/>
</dbReference>
<dbReference type="InterPro" id="IPR005302">
    <property type="entry name" value="MoCF_Sase_C"/>
</dbReference>
<gene>
    <name evidence="2" type="ORF">Pla22_52030</name>
</gene>
<dbReference type="GO" id="GO:0003824">
    <property type="term" value="F:catalytic activity"/>
    <property type="evidence" value="ECO:0007669"/>
    <property type="project" value="InterPro"/>
</dbReference>
<dbReference type="GO" id="GO:0030151">
    <property type="term" value="F:molybdenum ion binding"/>
    <property type="evidence" value="ECO:0007669"/>
    <property type="project" value="InterPro"/>
</dbReference>
<reference evidence="2 3" key="1">
    <citation type="submission" date="2019-02" db="EMBL/GenBank/DDBJ databases">
        <title>Deep-cultivation of Planctomycetes and their phenomic and genomic characterization uncovers novel biology.</title>
        <authorList>
            <person name="Wiegand S."/>
            <person name="Jogler M."/>
            <person name="Boedeker C."/>
            <person name="Pinto D."/>
            <person name="Vollmers J."/>
            <person name="Rivas-Marin E."/>
            <person name="Kohn T."/>
            <person name="Peeters S.H."/>
            <person name="Heuer A."/>
            <person name="Rast P."/>
            <person name="Oberbeckmann S."/>
            <person name="Bunk B."/>
            <person name="Jeske O."/>
            <person name="Meyerdierks A."/>
            <person name="Storesund J.E."/>
            <person name="Kallscheuer N."/>
            <person name="Luecker S."/>
            <person name="Lage O.M."/>
            <person name="Pohl T."/>
            <person name="Merkel B.J."/>
            <person name="Hornburger P."/>
            <person name="Mueller R.-W."/>
            <person name="Bruemmer F."/>
            <person name="Labrenz M."/>
            <person name="Spormann A.M."/>
            <person name="Op Den Camp H."/>
            <person name="Overmann J."/>
            <person name="Amann R."/>
            <person name="Jetten M.S.M."/>
            <person name="Mascher T."/>
            <person name="Medema M.H."/>
            <person name="Devos D.P."/>
            <person name="Kaster A.-K."/>
            <person name="Ovreas L."/>
            <person name="Rohde M."/>
            <person name="Galperin M.Y."/>
            <person name="Jogler C."/>
        </authorList>
    </citation>
    <scope>NUCLEOTIDE SEQUENCE [LARGE SCALE GENOMIC DNA]</scope>
    <source>
        <strain evidence="2 3">Pla22</strain>
    </source>
</reference>
<dbReference type="AlphaFoldDB" id="A0A5C5WBQ5"/>
<dbReference type="Gene3D" id="2.40.33.20">
    <property type="entry name" value="PK beta-barrel domain-like"/>
    <property type="match status" value="1"/>
</dbReference>
<name>A0A5C5WBQ5_9BACT</name>
<dbReference type="Proteomes" id="UP000316598">
    <property type="component" value="Unassembled WGS sequence"/>
</dbReference>
<evidence type="ECO:0000313" key="2">
    <source>
        <dbReference type="EMBL" id="TWT47927.1"/>
    </source>
</evidence>
<evidence type="ECO:0000259" key="1">
    <source>
        <dbReference type="PROSITE" id="PS51340"/>
    </source>
</evidence>
<proteinExistence type="predicted"/>
<dbReference type="PROSITE" id="PS51340">
    <property type="entry name" value="MOSC"/>
    <property type="match status" value="1"/>
</dbReference>
<feature type="domain" description="MOSC" evidence="1">
    <location>
        <begin position="27"/>
        <end position="154"/>
    </location>
</feature>
<dbReference type="GO" id="GO:0030170">
    <property type="term" value="F:pyridoxal phosphate binding"/>
    <property type="evidence" value="ECO:0007669"/>
    <property type="project" value="InterPro"/>
</dbReference>
<protein>
    <submittedName>
        <fullName evidence="2">MOSC domain protein</fullName>
    </submittedName>
</protein>
<accession>A0A5C5WBQ5</accession>
<comment type="caution">
    <text evidence="2">The sequence shown here is derived from an EMBL/GenBank/DDBJ whole genome shotgun (WGS) entry which is preliminary data.</text>
</comment>
<dbReference type="OrthoDB" id="1550913at2"/>
<dbReference type="InterPro" id="IPR011037">
    <property type="entry name" value="Pyrv_Knase-like_insert_dom_sf"/>
</dbReference>
<keyword evidence="3" id="KW-1185">Reference proteome</keyword>